<keyword evidence="2" id="KW-1185">Reference proteome</keyword>
<sequence>MGIETVKKNNILYLTHICERTESKVTFLNQPDDNSISFITKQLKEFRLQVQNLENSTGHNAGLFQERSQKSDKERHELKENIQSSFSNISLENHLPRHSIAILNRNVLNLNNNDLYYETISSNDGKLETVFQLKDIPRLEELPTFSFEVEYKHMELMKKIDLFKEGFKLPDK</sequence>
<accession>A0A9Q3EWE5</accession>
<organism evidence="1 2">
    <name type="scientific">Austropuccinia psidii MF-1</name>
    <dbReference type="NCBI Taxonomy" id="1389203"/>
    <lineage>
        <taxon>Eukaryota</taxon>
        <taxon>Fungi</taxon>
        <taxon>Dikarya</taxon>
        <taxon>Basidiomycota</taxon>
        <taxon>Pucciniomycotina</taxon>
        <taxon>Pucciniomycetes</taxon>
        <taxon>Pucciniales</taxon>
        <taxon>Sphaerophragmiaceae</taxon>
        <taxon>Austropuccinia</taxon>
    </lineage>
</organism>
<reference evidence="1" key="1">
    <citation type="submission" date="2021-03" db="EMBL/GenBank/DDBJ databases">
        <title>Draft genome sequence of rust myrtle Austropuccinia psidii MF-1, a brazilian biotype.</title>
        <authorList>
            <person name="Quecine M.C."/>
            <person name="Pachon D.M.R."/>
            <person name="Bonatelli M.L."/>
            <person name="Correr F.H."/>
            <person name="Franceschini L.M."/>
            <person name="Leite T.F."/>
            <person name="Margarido G.R.A."/>
            <person name="Almeida C.A."/>
            <person name="Ferrarezi J.A."/>
            <person name="Labate C.A."/>
        </authorList>
    </citation>
    <scope>NUCLEOTIDE SEQUENCE</scope>
    <source>
        <strain evidence="1">MF-1</strain>
    </source>
</reference>
<proteinExistence type="predicted"/>
<dbReference type="AlphaFoldDB" id="A0A9Q3EWE5"/>
<protein>
    <submittedName>
        <fullName evidence="1">Uncharacterized protein</fullName>
    </submittedName>
</protein>
<dbReference type="Proteomes" id="UP000765509">
    <property type="component" value="Unassembled WGS sequence"/>
</dbReference>
<gene>
    <name evidence="1" type="ORF">O181_066100</name>
</gene>
<name>A0A9Q3EWE5_9BASI</name>
<evidence type="ECO:0000313" key="1">
    <source>
        <dbReference type="EMBL" id="MBW0526385.1"/>
    </source>
</evidence>
<evidence type="ECO:0000313" key="2">
    <source>
        <dbReference type="Proteomes" id="UP000765509"/>
    </source>
</evidence>
<comment type="caution">
    <text evidence="1">The sequence shown here is derived from an EMBL/GenBank/DDBJ whole genome shotgun (WGS) entry which is preliminary data.</text>
</comment>
<dbReference type="EMBL" id="AVOT02032626">
    <property type="protein sequence ID" value="MBW0526385.1"/>
    <property type="molecule type" value="Genomic_DNA"/>
</dbReference>